<sequence length="233" mass="25278">MLHEGTEDGGLRFCYLAMSELLPTGHHGPLVIALDSNVLMDLQPHGGKLLDDEDMRVDEGYEERLLALGTVLNIWMLRDIRFIVTSRSRTEARRRSERFLATRGPAIDALAASLAFQYGDWSVPAPSDREVAPVGSVTGIPAGADLDLLLEAQSIGAHVFLTRDARVLDFAVLTGPALRIMRPKDLADELVLSGVNLFMGGLCLADDCPYATFAIPAADLGKWGGMLSLFEQA</sequence>
<name>A0A7I7SQY6_9MYCO</name>
<dbReference type="EMBL" id="AP022595">
    <property type="protein sequence ID" value="BBY58475.1"/>
    <property type="molecule type" value="Genomic_DNA"/>
</dbReference>
<dbReference type="KEGG" id="msar:MSAR_16110"/>
<evidence type="ECO:0008006" key="3">
    <source>
        <dbReference type="Google" id="ProtNLM"/>
    </source>
</evidence>
<keyword evidence="2" id="KW-1185">Reference proteome</keyword>
<evidence type="ECO:0000313" key="2">
    <source>
        <dbReference type="Proteomes" id="UP000466445"/>
    </source>
</evidence>
<evidence type="ECO:0000313" key="1">
    <source>
        <dbReference type="EMBL" id="BBY58475.1"/>
    </source>
</evidence>
<accession>A0A7I7SQY6</accession>
<gene>
    <name evidence="1" type="ORF">MSAR_16110</name>
</gene>
<reference evidence="1 2" key="1">
    <citation type="journal article" date="2019" name="Emerg. Microbes Infect.">
        <title>Comprehensive subspecies identification of 175 nontuberculous mycobacteria species based on 7547 genomic profiles.</title>
        <authorList>
            <person name="Matsumoto Y."/>
            <person name="Kinjo T."/>
            <person name="Motooka D."/>
            <person name="Nabeya D."/>
            <person name="Jung N."/>
            <person name="Uechi K."/>
            <person name="Horii T."/>
            <person name="Iida T."/>
            <person name="Fujita J."/>
            <person name="Nakamura S."/>
        </authorList>
    </citation>
    <scope>NUCLEOTIDE SEQUENCE [LARGE SCALE GENOMIC DNA]</scope>
    <source>
        <strain evidence="1 2">JCM 30395</strain>
    </source>
</reference>
<protein>
    <recommendedName>
        <fullName evidence="3">PIN domain-containing protein</fullName>
    </recommendedName>
</protein>
<organism evidence="1 2">
    <name type="scientific">Mycolicibacterium sarraceniae</name>
    <dbReference type="NCBI Taxonomy" id="1534348"/>
    <lineage>
        <taxon>Bacteria</taxon>
        <taxon>Bacillati</taxon>
        <taxon>Actinomycetota</taxon>
        <taxon>Actinomycetes</taxon>
        <taxon>Mycobacteriales</taxon>
        <taxon>Mycobacteriaceae</taxon>
        <taxon>Mycolicibacterium</taxon>
    </lineage>
</organism>
<dbReference type="AlphaFoldDB" id="A0A7I7SQY6"/>
<dbReference type="Proteomes" id="UP000466445">
    <property type="component" value="Chromosome"/>
</dbReference>
<proteinExistence type="predicted"/>